<keyword evidence="4 10" id="KW-0863">Zinc-finger</keyword>
<dbReference type="InterPro" id="IPR011011">
    <property type="entry name" value="Znf_FYVE_PHD"/>
</dbReference>
<keyword evidence="2" id="KW-0479">Metal-binding</keyword>
<evidence type="ECO:0000256" key="7">
    <source>
        <dbReference type="ARBA" id="ARBA00023117"/>
    </source>
</evidence>
<evidence type="ECO:0008006" key="17">
    <source>
        <dbReference type="Google" id="ProtNLM"/>
    </source>
</evidence>
<feature type="region of interest" description="Disordered" evidence="12">
    <location>
        <begin position="234"/>
        <end position="253"/>
    </location>
</feature>
<dbReference type="InterPro" id="IPR013083">
    <property type="entry name" value="Znf_RING/FYVE/PHD"/>
</dbReference>
<keyword evidence="7 9" id="KW-0103">Bromodomain</keyword>
<dbReference type="InterPro" id="IPR036427">
    <property type="entry name" value="Bromodomain-like_sf"/>
</dbReference>
<evidence type="ECO:0000256" key="11">
    <source>
        <dbReference type="SAM" id="Coils"/>
    </source>
</evidence>
<evidence type="ECO:0000256" key="8">
    <source>
        <dbReference type="ARBA" id="ARBA00023242"/>
    </source>
</evidence>
<evidence type="ECO:0000313" key="16">
    <source>
        <dbReference type="Proteomes" id="UP001159641"/>
    </source>
</evidence>
<dbReference type="Pfam" id="PF00628">
    <property type="entry name" value="PHD"/>
    <property type="match status" value="1"/>
</dbReference>
<evidence type="ECO:0000256" key="12">
    <source>
        <dbReference type="SAM" id="MobiDB-lite"/>
    </source>
</evidence>
<evidence type="ECO:0000259" key="13">
    <source>
        <dbReference type="PROSITE" id="PS50014"/>
    </source>
</evidence>
<evidence type="ECO:0000256" key="9">
    <source>
        <dbReference type="PROSITE-ProRule" id="PRU00035"/>
    </source>
</evidence>
<evidence type="ECO:0000256" key="4">
    <source>
        <dbReference type="ARBA" id="ARBA00022771"/>
    </source>
</evidence>
<evidence type="ECO:0000256" key="10">
    <source>
        <dbReference type="PROSITE-ProRule" id="PRU00146"/>
    </source>
</evidence>
<dbReference type="GO" id="GO:0008270">
    <property type="term" value="F:zinc ion binding"/>
    <property type="evidence" value="ECO:0007669"/>
    <property type="project" value="UniProtKB-KW"/>
</dbReference>
<dbReference type="PROSITE" id="PS01359">
    <property type="entry name" value="ZF_PHD_1"/>
    <property type="match status" value="1"/>
</dbReference>
<dbReference type="Proteomes" id="UP001159641">
    <property type="component" value="Unassembled WGS sequence"/>
</dbReference>
<dbReference type="CDD" id="cd15624">
    <property type="entry name" value="PHD_TIF1gamma"/>
    <property type="match status" value="1"/>
</dbReference>
<keyword evidence="6 11" id="KW-0175">Coiled coil</keyword>
<feature type="region of interest" description="Disordered" evidence="12">
    <location>
        <begin position="347"/>
        <end position="366"/>
    </location>
</feature>
<proteinExistence type="predicted"/>
<dbReference type="GO" id="GO:0005634">
    <property type="term" value="C:nucleus"/>
    <property type="evidence" value="ECO:0007669"/>
    <property type="project" value="UniProtKB-SubCell"/>
</dbReference>
<feature type="region of interest" description="Disordered" evidence="12">
    <location>
        <begin position="796"/>
        <end position="832"/>
    </location>
</feature>
<dbReference type="Gene3D" id="1.20.920.10">
    <property type="entry name" value="Bromodomain-like"/>
    <property type="match status" value="1"/>
</dbReference>
<keyword evidence="8" id="KW-0539">Nucleus</keyword>
<protein>
    <recommendedName>
        <fullName evidence="17">E3 ubiquitin-protein ligase TRIM33</fullName>
    </recommendedName>
</protein>
<dbReference type="SUPFAM" id="SSF47370">
    <property type="entry name" value="Bromodomain"/>
    <property type="match status" value="1"/>
</dbReference>
<dbReference type="SUPFAM" id="SSF57903">
    <property type="entry name" value="FYVE/PHD zinc finger"/>
    <property type="match status" value="1"/>
</dbReference>
<sequence>MAFSRYQFLEEAFQNQKGAIENLLAKLLEKKNYVHFAATQVQNRIKEVNETNKRVEQEIKVAIFTLINEINKKGKSLLQQLENVTKERQMKLLQQQNDITGLSRQVKHVMNFTNWAIASGSSTALLYSKRLITFQLRHILKARCDPVPAANGAIRFHCDPTFWAKNVVNLGNLVIESKPAPGYTPNVVVGQVPPGTNHISKTPGQINLAQLRLQHMQQQVYAQKHQQLQQMRMQQPPAPVPTTTATTQQHPRQAAPQMLQQQATSKIDQCASNAKRQHELWSFPSPSDEIGSECCPNTRDTQAQWPSVFHDAATPPKTSMPRVPFHSNPGHAGPFPVVSVHNNPVNPTSPTTATMANANRGPTSPSVTAIELIPSVTNPENLPSLPDIPPIQLEDAGSSSLDNLLSRYISGSHLPPQPTSTMNPSPGPSALSPGSSGLSNSHTPVRPPSTSSTGSRGSCGSSGRTAEKTSLSFKSDQVKVKQEPGTEDEICSFSGAVKQEKTEDGRRSACMLSSPESSLTPPLSTSLHLESELDALAGLENHVKTEPADVNESCKQSGLNSLVNGKSPVRSLMHRSARIGGDGSSKDDDPNEDWCAVCQNGGDLLCCEKCPKVFHLTCHVPTLLSFPSGDWICTFCRDIGKPEVEYDCDNLQHSKKGKTAQGLSPVDQRKCERLLLYLYCHELSIEFQEPVPASIPNYYKIIKKPMDLSTVKKKLQKKHSQHYQIPDDFVADVRLIFKNCERFNEMMKVVQVYAETQEINLKADSEVAQAGKAVALYFEDKLTEIYSDRTFAPLPEFEQEEDDGEVTEDSDEDFIQPRRKRLKSDERPVHIK</sequence>
<dbReference type="AlphaFoldDB" id="A0AB34H224"/>
<feature type="region of interest" description="Disordered" evidence="12">
    <location>
        <begin position="408"/>
        <end position="524"/>
    </location>
</feature>
<evidence type="ECO:0000256" key="3">
    <source>
        <dbReference type="ARBA" id="ARBA00022737"/>
    </source>
</evidence>
<dbReference type="Gene3D" id="3.30.40.10">
    <property type="entry name" value="Zinc/RING finger domain, C3HC4 (zinc finger)"/>
    <property type="match status" value="1"/>
</dbReference>
<dbReference type="Pfam" id="PF00439">
    <property type="entry name" value="Bromodomain"/>
    <property type="match status" value="1"/>
</dbReference>
<keyword evidence="5" id="KW-0862">Zinc</keyword>
<dbReference type="InterPro" id="IPR001965">
    <property type="entry name" value="Znf_PHD"/>
</dbReference>
<reference evidence="15 16" key="1">
    <citation type="submission" date="2022-11" db="EMBL/GenBank/DDBJ databases">
        <title>Whole genome sequence of Eschrichtius robustus ER-17-0199.</title>
        <authorList>
            <person name="Bruniche-Olsen A."/>
            <person name="Black A.N."/>
            <person name="Fields C.J."/>
            <person name="Walden K."/>
            <person name="Dewoody J.A."/>
        </authorList>
    </citation>
    <scope>NUCLEOTIDE SEQUENCE [LARGE SCALE GENOMIC DNA]</scope>
    <source>
        <strain evidence="15">ER-17-0199</strain>
        <tissue evidence="15">Blubber</tissue>
    </source>
</reference>
<name>A0AB34H224_ESCRO</name>
<dbReference type="SMART" id="SM00297">
    <property type="entry name" value="BROMO"/>
    <property type="match status" value="1"/>
</dbReference>
<dbReference type="SMART" id="SM00249">
    <property type="entry name" value="PHD"/>
    <property type="match status" value="1"/>
</dbReference>
<dbReference type="FunFam" id="1.20.920.10:FF:000024">
    <property type="entry name" value="Transcription intermediary factor 1-alpha"/>
    <property type="match status" value="1"/>
</dbReference>
<dbReference type="InterPro" id="IPR019787">
    <property type="entry name" value="Znf_PHD-finger"/>
</dbReference>
<evidence type="ECO:0000256" key="6">
    <source>
        <dbReference type="ARBA" id="ARBA00023054"/>
    </source>
</evidence>
<evidence type="ECO:0000256" key="5">
    <source>
        <dbReference type="ARBA" id="ARBA00022833"/>
    </source>
</evidence>
<dbReference type="FunFam" id="3.30.40.10:FF:000123">
    <property type="entry name" value="E3 ubiquitin-protein ligase TRIM33"/>
    <property type="match status" value="1"/>
</dbReference>
<feature type="compositionally biased region" description="Basic and acidic residues" evidence="12">
    <location>
        <begin position="498"/>
        <end position="507"/>
    </location>
</feature>
<feature type="domain" description="PHD-type" evidence="14">
    <location>
        <begin position="592"/>
        <end position="639"/>
    </location>
</feature>
<evidence type="ECO:0000256" key="2">
    <source>
        <dbReference type="ARBA" id="ARBA00022723"/>
    </source>
</evidence>
<keyword evidence="16" id="KW-1185">Reference proteome</keyword>
<comment type="caution">
    <text evidence="15">The sequence shown here is derived from an EMBL/GenBank/DDBJ whole genome shotgun (WGS) entry which is preliminary data.</text>
</comment>
<organism evidence="15 16">
    <name type="scientific">Eschrichtius robustus</name>
    <name type="common">California gray whale</name>
    <name type="synonym">Eschrichtius gibbosus</name>
    <dbReference type="NCBI Taxonomy" id="9764"/>
    <lineage>
        <taxon>Eukaryota</taxon>
        <taxon>Metazoa</taxon>
        <taxon>Chordata</taxon>
        <taxon>Craniata</taxon>
        <taxon>Vertebrata</taxon>
        <taxon>Euteleostomi</taxon>
        <taxon>Mammalia</taxon>
        <taxon>Eutheria</taxon>
        <taxon>Laurasiatheria</taxon>
        <taxon>Artiodactyla</taxon>
        <taxon>Whippomorpha</taxon>
        <taxon>Cetacea</taxon>
        <taxon>Mysticeti</taxon>
        <taxon>Eschrichtiidae</taxon>
        <taxon>Eschrichtius</taxon>
    </lineage>
</organism>
<feature type="region of interest" description="Disordered" evidence="12">
    <location>
        <begin position="378"/>
        <end position="397"/>
    </location>
</feature>
<dbReference type="PANTHER" id="PTHR45915:SF3">
    <property type="entry name" value="E3 UBIQUITIN-PROTEIN LIGASE TRIM33"/>
    <property type="match status" value="1"/>
</dbReference>
<feature type="compositionally biased region" description="Basic and acidic residues" evidence="12">
    <location>
        <begin position="823"/>
        <end position="832"/>
    </location>
</feature>
<dbReference type="EMBL" id="JAIQCJ010002042">
    <property type="protein sequence ID" value="KAJ8784740.1"/>
    <property type="molecule type" value="Genomic_DNA"/>
</dbReference>
<dbReference type="InterPro" id="IPR019786">
    <property type="entry name" value="Zinc_finger_PHD-type_CS"/>
</dbReference>
<dbReference type="CDD" id="cd05502">
    <property type="entry name" value="Bromo_tif1_like"/>
    <property type="match status" value="1"/>
</dbReference>
<gene>
    <name evidence="15" type="ORF">J1605_008091</name>
</gene>
<dbReference type="PROSITE" id="PS50016">
    <property type="entry name" value="ZF_PHD_2"/>
    <property type="match status" value="1"/>
</dbReference>
<comment type="subcellular location">
    <subcellularLocation>
        <location evidence="1">Nucleus</location>
    </subcellularLocation>
</comment>
<dbReference type="InterPro" id="IPR003649">
    <property type="entry name" value="Bbox_C"/>
</dbReference>
<keyword evidence="3" id="KW-0677">Repeat</keyword>
<evidence type="ECO:0000259" key="14">
    <source>
        <dbReference type="PROSITE" id="PS50016"/>
    </source>
</evidence>
<feature type="coiled-coil region" evidence="11">
    <location>
        <begin position="6"/>
        <end position="87"/>
    </location>
</feature>
<dbReference type="InterPro" id="IPR001487">
    <property type="entry name" value="Bromodomain"/>
</dbReference>
<dbReference type="PANTHER" id="PTHR45915">
    <property type="entry name" value="TRANSCRIPTION INTERMEDIARY FACTOR"/>
    <property type="match status" value="1"/>
</dbReference>
<feature type="compositionally biased region" description="Low complexity" evidence="12">
    <location>
        <begin position="512"/>
        <end position="524"/>
    </location>
</feature>
<feature type="compositionally biased region" description="Acidic residues" evidence="12">
    <location>
        <begin position="797"/>
        <end position="814"/>
    </location>
</feature>
<evidence type="ECO:0000256" key="1">
    <source>
        <dbReference type="ARBA" id="ARBA00004123"/>
    </source>
</evidence>
<evidence type="ECO:0000313" key="15">
    <source>
        <dbReference type="EMBL" id="KAJ8784740.1"/>
    </source>
</evidence>
<feature type="compositionally biased region" description="Polar residues" evidence="12">
    <location>
        <begin position="355"/>
        <end position="366"/>
    </location>
</feature>
<accession>A0AB34H224</accession>
<feature type="domain" description="Bromo" evidence="13">
    <location>
        <begin position="679"/>
        <end position="751"/>
    </location>
</feature>
<dbReference type="GO" id="GO:0000785">
    <property type="term" value="C:chromatin"/>
    <property type="evidence" value="ECO:0007669"/>
    <property type="project" value="TreeGrafter"/>
</dbReference>
<feature type="compositionally biased region" description="Low complexity" evidence="12">
    <location>
        <begin position="428"/>
        <end position="464"/>
    </location>
</feature>
<dbReference type="PROSITE" id="PS50014">
    <property type="entry name" value="BROMODOMAIN_2"/>
    <property type="match status" value="1"/>
</dbReference>
<dbReference type="SMART" id="SM00502">
    <property type="entry name" value="BBC"/>
    <property type="match status" value="1"/>
</dbReference>